<dbReference type="STRING" id="360412.LARV_01507"/>
<evidence type="ECO:0000256" key="1">
    <source>
        <dbReference type="SAM" id="Phobius"/>
    </source>
</evidence>
<feature type="transmembrane region" description="Helical" evidence="1">
    <location>
        <begin position="177"/>
        <end position="196"/>
    </location>
</feature>
<gene>
    <name evidence="2" type="ORF">LARV_01507</name>
</gene>
<organism evidence="2">
    <name type="scientific">Longilinea arvoryzae</name>
    <dbReference type="NCBI Taxonomy" id="360412"/>
    <lineage>
        <taxon>Bacteria</taxon>
        <taxon>Bacillati</taxon>
        <taxon>Chloroflexota</taxon>
        <taxon>Anaerolineae</taxon>
        <taxon>Anaerolineales</taxon>
        <taxon>Anaerolineaceae</taxon>
        <taxon>Longilinea</taxon>
    </lineage>
</organism>
<dbReference type="RefSeq" id="WP_075073071.1">
    <property type="nucleotide sequence ID" value="NZ_DF967972.1"/>
</dbReference>
<protein>
    <submittedName>
        <fullName evidence="2">Uncharacterized protein</fullName>
    </submittedName>
</protein>
<dbReference type="EMBL" id="DF967972">
    <property type="protein sequence ID" value="GAP13752.1"/>
    <property type="molecule type" value="Genomic_DNA"/>
</dbReference>
<accession>A0A0S7BHM9</accession>
<name>A0A0S7BHM9_9CHLR</name>
<evidence type="ECO:0000313" key="3">
    <source>
        <dbReference type="Proteomes" id="UP000055060"/>
    </source>
</evidence>
<feature type="transmembrane region" description="Helical" evidence="1">
    <location>
        <begin position="264"/>
        <end position="281"/>
    </location>
</feature>
<dbReference type="OrthoDB" id="9967531at2"/>
<dbReference type="Proteomes" id="UP000055060">
    <property type="component" value="Unassembled WGS sequence"/>
</dbReference>
<feature type="transmembrane region" description="Helical" evidence="1">
    <location>
        <begin position="12"/>
        <end position="33"/>
    </location>
</feature>
<keyword evidence="1" id="KW-0812">Transmembrane</keyword>
<dbReference type="AlphaFoldDB" id="A0A0S7BHM9"/>
<reference evidence="2" key="1">
    <citation type="submission" date="2015-07" db="EMBL/GenBank/DDBJ databases">
        <title>Draft Genome Sequences of Anaerolinea thermolimosa IMO-1, Bellilinea caldifistulae GOMI-1, Leptolinea tardivitalis YMTK-2, Levilinea saccharolytica KIBI-1,Longilinea arvoryzae KOME-1, Previously Described as Members of the Anaerolineaceae (Chloroflexi).</title>
        <authorList>
            <person name="Sekiguchi Y."/>
            <person name="Ohashi A."/>
            <person name="Matsuura N."/>
            <person name="Tourlousse M.D."/>
        </authorList>
    </citation>
    <scope>NUCLEOTIDE SEQUENCE [LARGE SCALE GENOMIC DNA]</scope>
    <source>
        <strain evidence="2">KOME-1</strain>
    </source>
</reference>
<feature type="transmembrane region" description="Helical" evidence="1">
    <location>
        <begin position="143"/>
        <end position="165"/>
    </location>
</feature>
<feature type="transmembrane region" description="Helical" evidence="1">
    <location>
        <begin position="233"/>
        <end position="258"/>
    </location>
</feature>
<keyword evidence="1" id="KW-0472">Membrane</keyword>
<evidence type="ECO:0000313" key="2">
    <source>
        <dbReference type="EMBL" id="GAP13752.1"/>
    </source>
</evidence>
<keyword evidence="3" id="KW-1185">Reference proteome</keyword>
<keyword evidence="1" id="KW-1133">Transmembrane helix</keyword>
<proteinExistence type="predicted"/>
<sequence>MKIRPISFHLNPWQWGIALFLCLLLVVGMTFVLPSAIDFHSYFRPAALAVLHGHSPYDTPGFFNAPWAILPILPLALLPESLGRAVLAVAAFLTYGYTAYRLGGKPLAVTFFLLSPTVVHDLLNGNLDWLTMLGFVLPRPVGLFFLAVKPQIGAVVGLFWLIEAWREGGWKRVVHDFWPFASALGLSFIIFGIWPLRFQANLTMWWNASLWPMSIPVGLALLTAAVHKRDQRLAMAAAPCLSPYLLLHSWGAALLAIIDQVPETIAAVAGLWILVAIRAAGG</sequence>
<feature type="transmembrane region" description="Helical" evidence="1">
    <location>
        <begin position="208"/>
        <end position="226"/>
    </location>
</feature>